<comment type="caution">
    <text evidence="1">The sequence shown here is derived from an EMBL/GenBank/DDBJ whole genome shotgun (WGS) entry which is preliminary data.</text>
</comment>
<sequence>MRSRQTITWSDYCLAAVLALRAAPSILDGRSPVQALLMQTYLSIGRCAAIIAASVLAVEAAKATSLSSRASMLRSLSGGDKLPVSLENIETALLALEKQRGTPGLRNTVTEIHKMVTHMEMMVQQQARLTQQTLDQAWSDFTSCKGLYEAGSHSGLQSVDSLAKDHAACRLEESSSKIELEACESELTARTSSEVQRKNEFDALNKFPASGFCNHRTNSHEYATVRGYIKHFRDHFASHLNSWENAFNASNTATRLKLEKSRECYGGDQTRDGKGGKDAAHKNKKLSCQKLQANLEDAACDRIAHRTDCVAYVMCYQSNHKAFFDAGQAKETALLQSQKQLTEYRGLGRIKCVLNAYSKYEDGESLTQSIADCQKVNADQTFFQIELPDQKPGAMPANNTGCLSQNSAEKPGTQAFSQEMYKNLIGPDEAVHWDNVKDDVLTCRGRCCASPAEATV</sequence>
<gene>
    <name evidence="1" type="primary">crt</name>
    <name evidence="1" type="ORF">SNEC2469_LOCUS32289</name>
</gene>
<dbReference type="Proteomes" id="UP000601435">
    <property type="component" value="Unassembled WGS sequence"/>
</dbReference>
<dbReference type="EMBL" id="CAJNJA010081251">
    <property type="protein sequence ID" value="CAE7929568.1"/>
    <property type="molecule type" value="Genomic_DNA"/>
</dbReference>
<protein>
    <submittedName>
        <fullName evidence="1">Crt protein</fullName>
    </submittedName>
</protein>
<organism evidence="1 2">
    <name type="scientific">Symbiodinium necroappetens</name>
    <dbReference type="NCBI Taxonomy" id="1628268"/>
    <lineage>
        <taxon>Eukaryota</taxon>
        <taxon>Sar</taxon>
        <taxon>Alveolata</taxon>
        <taxon>Dinophyceae</taxon>
        <taxon>Suessiales</taxon>
        <taxon>Symbiodiniaceae</taxon>
        <taxon>Symbiodinium</taxon>
    </lineage>
</organism>
<dbReference type="AlphaFoldDB" id="A0A813C0P4"/>
<dbReference type="OrthoDB" id="417935at2759"/>
<accession>A0A813C0P4</accession>
<name>A0A813C0P4_9DINO</name>
<evidence type="ECO:0000313" key="1">
    <source>
        <dbReference type="EMBL" id="CAE7929568.1"/>
    </source>
</evidence>
<evidence type="ECO:0000313" key="2">
    <source>
        <dbReference type="Proteomes" id="UP000601435"/>
    </source>
</evidence>
<keyword evidence="2" id="KW-1185">Reference proteome</keyword>
<reference evidence="1" key="1">
    <citation type="submission" date="2021-02" db="EMBL/GenBank/DDBJ databases">
        <authorList>
            <person name="Dougan E. K."/>
            <person name="Rhodes N."/>
            <person name="Thang M."/>
            <person name="Chan C."/>
        </authorList>
    </citation>
    <scope>NUCLEOTIDE SEQUENCE</scope>
</reference>
<proteinExistence type="predicted"/>